<dbReference type="AlphaFoldDB" id="A0AAJ0CAU3"/>
<comment type="caution">
    <text evidence="1">The sequence shown here is derived from an EMBL/GenBank/DDBJ whole genome shotgun (WGS) entry which is preliminary data.</text>
</comment>
<protein>
    <submittedName>
        <fullName evidence="1">Uncharacterized protein</fullName>
    </submittedName>
</protein>
<evidence type="ECO:0000313" key="1">
    <source>
        <dbReference type="EMBL" id="KAK1772098.1"/>
    </source>
</evidence>
<name>A0AAJ0CAU3_9PEZI</name>
<dbReference type="GeneID" id="85312612"/>
<sequence>MAANLASSDLPLANPVWGALPVEQYLIQNWSDESPTPPASQRRALLRRLAFEHDALPASCRTTL</sequence>
<dbReference type="Proteomes" id="UP001244011">
    <property type="component" value="Unassembled WGS sequence"/>
</dbReference>
<proteinExistence type="predicted"/>
<evidence type="ECO:0000313" key="2">
    <source>
        <dbReference type="Proteomes" id="UP001244011"/>
    </source>
</evidence>
<reference evidence="1" key="1">
    <citation type="submission" date="2023-06" db="EMBL/GenBank/DDBJ databases">
        <title>Genome-scale phylogeny and comparative genomics of the fungal order Sordariales.</title>
        <authorList>
            <consortium name="Lawrence Berkeley National Laboratory"/>
            <person name="Hensen N."/>
            <person name="Bonometti L."/>
            <person name="Westerberg I."/>
            <person name="Brannstrom I.O."/>
            <person name="Guillou S."/>
            <person name="Cros-Aarteil S."/>
            <person name="Calhoun S."/>
            <person name="Haridas S."/>
            <person name="Kuo A."/>
            <person name="Mondo S."/>
            <person name="Pangilinan J."/>
            <person name="Riley R."/>
            <person name="Labutti K."/>
            <person name="Andreopoulos B."/>
            <person name="Lipzen A."/>
            <person name="Chen C."/>
            <person name="Yanf M."/>
            <person name="Daum C."/>
            <person name="Ng V."/>
            <person name="Clum A."/>
            <person name="Steindorff A."/>
            <person name="Ohm R."/>
            <person name="Martin F."/>
            <person name="Silar P."/>
            <person name="Natvig D."/>
            <person name="Lalanne C."/>
            <person name="Gautier V."/>
            <person name="Ament-Velasquez S.L."/>
            <person name="Kruys A."/>
            <person name="Hutchinson M.I."/>
            <person name="Powell A.J."/>
            <person name="Barry K."/>
            <person name="Miller A.N."/>
            <person name="Grigoriev I.V."/>
            <person name="Debuchy R."/>
            <person name="Gladieux P."/>
            <person name="Thoren M.H."/>
            <person name="Johannesson H."/>
        </authorList>
    </citation>
    <scope>NUCLEOTIDE SEQUENCE</scope>
    <source>
        <strain evidence="1">8032-3</strain>
    </source>
</reference>
<dbReference type="RefSeq" id="XP_060288311.1">
    <property type="nucleotide sequence ID" value="XM_060429425.1"/>
</dbReference>
<gene>
    <name evidence="1" type="ORF">QBC33DRAFT_553560</name>
</gene>
<organism evidence="1 2">
    <name type="scientific">Phialemonium atrogriseum</name>
    <dbReference type="NCBI Taxonomy" id="1093897"/>
    <lineage>
        <taxon>Eukaryota</taxon>
        <taxon>Fungi</taxon>
        <taxon>Dikarya</taxon>
        <taxon>Ascomycota</taxon>
        <taxon>Pezizomycotina</taxon>
        <taxon>Sordariomycetes</taxon>
        <taxon>Sordariomycetidae</taxon>
        <taxon>Cephalothecales</taxon>
        <taxon>Cephalothecaceae</taxon>
        <taxon>Phialemonium</taxon>
    </lineage>
</organism>
<dbReference type="EMBL" id="MU838997">
    <property type="protein sequence ID" value="KAK1772098.1"/>
    <property type="molecule type" value="Genomic_DNA"/>
</dbReference>
<accession>A0AAJ0CAU3</accession>
<keyword evidence="2" id="KW-1185">Reference proteome</keyword>